<dbReference type="EMBL" id="KN825563">
    <property type="protein sequence ID" value="KIK85601.1"/>
    <property type="molecule type" value="Genomic_DNA"/>
</dbReference>
<dbReference type="Proteomes" id="UP000054538">
    <property type="component" value="Unassembled WGS sequence"/>
</dbReference>
<keyword evidence="2" id="KW-1185">Reference proteome</keyword>
<dbReference type="AlphaFoldDB" id="A0A0D0DJ68"/>
<evidence type="ECO:0000313" key="2">
    <source>
        <dbReference type="Proteomes" id="UP000054538"/>
    </source>
</evidence>
<protein>
    <submittedName>
        <fullName evidence="1">Uncharacterized protein</fullName>
    </submittedName>
</protein>
<dbReference type="InParanoid" id="A0A0D0DJ68"/>
<reference evidence="2" key="2">
    <citation type="submission" date="2015-01" db="EMBL/GenBank/DDBJ databases">
        <title>Evolutionary Origins and Diversification of the Mycorrhizal Mutualists.</title>
        <authorList>
            <consortium name="DOE Joint Genome Institute"/>
            <consortium name="Mycorrhizal Genomics Consortium"/>
            <person name="Kohler A."/>
            <person name="Kuo A."/>
            <person name="Nagy L.G."/>
            <person name="Floudas D."/>
            <person name="Copeland A."/>
            <person name="Barry K.W."/>
            <person name="Cichocki N."/>
            <person name="Veneault-Fourrey C."/>
            <person name="LaButti K."/>
            <person name="Lindquist E.A."/>
            <person name="Lipzen A."/>
            <person name="Lundell T."/>
            <person name="Morin E."/>
            <person name="Murat C."/>
            <person name="Riley R."/>
            <person name="Ohm R."/>
            <person name="Sun H."/>
            <person name="Tunlid A."/>
            <person name="Henrissat B."/>
            <person name="Grigoriev I.V."/>
            <person name="Hibbett D.S."/>
            <person name="Martin F."/>
        </authorList>
    </citation>
    <scope>NUCLEOTIDE SEQUENCE [LARGE SCALE GENOMIC DNA]</scope>
    <source>
        <strain evidence="2">Ve08.2h10</strain>
    </source>
</reference>
<organism evidence="1 2">
    <name type="scientific">Paxillus rubicundulus Ve08.2h10</name>
    <dbReference type="NCBI Taxonomy" id="930991"/>
    <lineage>
        <taxon>Eukaryota</taxon>
        <taxon>Fungi</taxon>
        <taxon>Dikarya</taxon>
        <taxon>Basidiomycota</taxon>
        <taxon>Agaricomycotina</taxon>
        <taxon>Agaricomycetes</taxon>
        <taxon>Agaricomycetidae</taxon>
        <taxon>Boletales</taxon>
        <taxon>Paxilineae</taxon>
        <taxon>Paxillaceae</taxon>
        <taxon>Paxillus</taxon>
    </lineage>
</organism>
<dbReference type="HOGENOM" id="CLU_083682_0_0_1"/>
<accession>A0A0D0DJ68</accession>
<evidence type="ECO:0000313" key="1">
    <source>
        <dbReference type="EMBL" id="KIK85601.1"/>
    </source>
</evidence>
<gene>
    <name evidence="1" type="ORF">PAXRUDRAFT_152669</name>
</gene>
<sequence>MPWDTHKVRFTSEAVVYHLPTVNKAMPVPSLPKRPRKICRAHSNQQSLGEGTSIDLHATEPYFLPISQIVVQGELKPRKNKDFEATGHHAHPGELVIPAAPKTAENQAIRPLPQHMSAQIDIPSGPKKAHRISTTCQNLLMLLLPSEPKVPHSHLDSVQSMPGPSMTMVLDTLAMWISYQATPDPHKIDYKEGLYDLLKRAMEDHQWMFVAACKCHGCVLEWQKRLVVELEILQMEWKKYII</sequence>
<proteinExistence type="predicted"/>
<reference evidence="1 2" key="1">
    <citation type="submission" date="2014-04" db="EMBL/GenBank/DDBJ databases">
        <authorList>
            <consortium name="DOE Joint Genome Institute"/>
            <person name="Kuo A."/>
            <person name="Kohler A."/>
            <person name="Jargeat P."/>
            <person name="Nagy L.G."/>
            <person name="Floudas D."/>
            <person name="Copeland A."/>
            <person name="Barry K.W."/>
            <person name="Cichocki N."/>
            <person name="Veneault-Fourrey C."/>
            <person name="LaButti K."/>
            <person name="Lindquist E.A."/>
            <person name="Lipzen A."/>
            <person name="Lundell T."/>
            <person name="Morin E."/>
            <person name="Murat C."/>
            <person name="Sun H."/>
            <person name="Tunlid A."/>
            <person name="Henrissat B."/>
            <person name="Grigoriev I.V."/>
            <person name="Hibbett D.S."/>
            <person name="Martin F."/>
            <person name="Nordberg H.P."/>
            <person name="Cantor M.N."/>
            <person name="Hua S.X."/>
        </authorList>
    </citation>
    <scope>NUCLEOTIDE SEQUENCE [LARGE SCALE GENOMIC DNA]</scope>
    <source>
        <strain evidence="1 2">Ve08.2h10</strain>
    </source>
</reference>
<name>A0A0D0DJ68_9AGAM</name>